<dbReference type="EMBL" id="CAMAPF010000993">
    <property type="protein sequence ID" value="CAH9136134.1"/>
    <property type="molecule type" value="Genomic_DNA"/>
</dbReference>
<keyword evidence="2" id="KW-1185">Reference proteome</keyword>
<sequence>MTRSEVFVGNGYALPPQRLAARFGQITSLILKLKSHAERLFFPSQDPRFRPWVTVVAEGYPALEKLYLKNYAVSDEDLNILALSCPNLKELVLVRCRYFGTQGLAYVAGACRKLRVLDVIQCHVVHDGVDWISYFPEDNIFLESLIFEESMWCVNFKALEQLVIRSPSLKKLRLDDLVSIGQLHRLMIKAPKLTHLGIGKFVRSSEQEPALGELELHYASAFAVCNSLISLSGFRDELPIYLPALYPVCANLTSLNLKHTLISCANFKEVIFHCPQLQSLWVSGRIWDVGLKAVAATCKDLIELRVFRDEHAYGIVNGDELADVLVSEIGLIAISEGCRRLQYILRIIFLQEND</sequence>
<evidence type="ECO:0000313" key="1">
    <source>
        <dbReference type="EMBL" id="CAH9136134.1"/>
    </source>
</evidence>
<dbReference type="PANTHER" id="PTHR16134:SF36">
    <property type="entry name" value="TRANSPORT INHIBITOR RESPONSE 1-LIKE PROTEIN"/>
    <property type="match status" value="1"/>
</dbReference>
<dbReference type="SUPFAM" id="SSF52047">
    <property type="entry name" value="RNI-like"/>
    <property type="match status" value="1"/>
</dbReference>
<dbReference type="InterPro" id="IPR032675">
    <property type="entry name" value="LRR_dom_sf"/>
</dbReference>
<proteinExistence type="predicted"/>
<organism evidence="1 2">
    <name type="scientific">Cuscuta epithymum</name>
    <dbReference type="NCBI Taxonomy" id="186058"/>
    <lineage>
        <taxon>Eukaryota</taxon>
        <taxon>Viridiplantae</taxon>
        <taxon>Streptophyta</taxon>
        <taxon>Embryophyta</taxon>
        <taxon>Tracheophyta</taxon>
        <taxon>Spermatophyta</taxon>
        <taxon>Magnoliopsida</taxon>
        <taxon>eudicotyledons</taxon>
        <taxon>Gunneridae</taxon>
        <taxon>Pentapetalae</taxon>
        <taxon>asterids</taxon>
        <taxon>lamiids</taxon>
        <taxon>Solanales</taxon>
        <taxon>Convolvulaceae</taxon>
        <taxon>Cuscuteae</taxon>
        <taxon>Cuscuta</taxon>
        <taxon>Cuscuta subgen. Cuscuta</taxon>
    </lineage>
</organism>
<name>A0AAV0FKQ1_9ASTE</name>
<dbReference type="Proteomes" id="UP001152523">
    <property type="component" value="Unassembled WGS sequence"/>
</dbReference>
<accession>A0AAV0FKQ1</accession>
<dbReference type="Gene3D" id="3.80.10.10">
    <property type="entry name" value="Ribonuclease Inhibitor"/>
    <property type="match status" value="1"/>
</dbReference>
<dbReference type="PANTHER" id="PTHR16134">
    <property type="entry name" value="F-BOX/TPR REPEAT PROTEIN POF3"/>
    <property type="match status" value="1"/>
</dbReference>
<comment type="caution">
    <text evidence="1">The sequence shown here is derived from an EMBL/GenBank/DDBJ whole genome shotgun (WGS) entry which is preliminary data.</text>
</comment>
<protein>
    <submittedName>
        <fullName evidence="1">Uncharacterized protein</fullName>
    </submittedName>
</protein>
<evidence type="ECO:0000313" key="2">
    <source>
        <dbReference type="Proteomes" id="UP001152523"/>
    </source>
</evidence>
<dbReference type="GO" id="GO:0019005">
    <property type="term" value="C:SCF ubiquitin ligase complex"/>
    <property type="evidence" value="ECO:0007669"/>
    <property type="project" value="TreeGrafter"/>
</dbReference>
<gene>
    <name evidence="1" type="ORF">CEPIT_LOCUS35051</name>
</gene>
<dbReference type="GO" id="GO:0031146">
    <property type="term" value="P:SCF-dependent proteasomal ubiquitin-dependent protein catabolic process"/>
    <property type="evidence" value="ECO:0007669"/>
    <property type="project" value="TreeGrafter"/>
</dbReference>
<dbReference type="AlphaFoldDB" id="A0AAV0FKQ1"/>
<reference evidence="1" key="1">
    <citation type="submission" date="2022-07" db="EMBL/GenBank/DDBJ databases">
        <authorList>
            <person name="Macas J."/>
            <person name="Novak P."/>
            <person name="Neumann P."/>
        </authorList>
    </citation>
    <scope>NUCLEOTIDE SEQUENCE</scope>
</reference>